<evidence type="ECO:0000256" key="4">
    <source>
        <dbReference type="ARBA" id="ARBA00023284"/>
    </source>
</evidence>
<evidence type="ECO:0000259" key="5">
    <source>
        <dbReference type="PROSITE" id="PS51352"/>
    </source>
</evidence>
<proteinExistence type="predicted"/>
<reference evidence="6 7" key="1">
    <citation type="submission" date="2014-12" db="EMBL/GenBank/DDBJ databases">
        <title>Draft genome sequences of 29 type strains of Enterococci.</title>
        <authorList>
            <person name="Zhong Z."/>
            <person name="Sun Z."/>
            <person name="Liu W."/>
            <person name="Zhang W."/>
            <person name="Zhang H."/>
        </authorList>
    </citation>
    <scope>NUCLEOTIDE SEQUENCE [LARGE SCALE GENOMIC DNA]</scope>
    <source>
        <strain evidence="6 7">DSM 17029</strain>
    </source>
</reference>
<evidence type="ECO:0000256" key="2">
    <source>
        <dbReference type="ARBA" id="ARBA00022862"/>
    </source>
</evidence>
<dbReference type="CDD" id="cd03014">
    <property type="entry name" value="PRX_Atyp2cys"/>
    <property type="match status" value="1"/>
</dbReference>
<dbReference type="InterPro" id="IPR050455">
    <property type="entry name" value="Tpx_Peroxidase_subfamily"/>
</dbReference>
<dbReference type="PANTHER" id="PTHR43110">
    <property type="entry name" value="THIOL PEROXIDASE"/>
    <property type="match status" value="1"/>
</dbReference>
<keyword evidence="7" id="KW-1185">Reference proteome</keyword>
<dbReference type="PROSITE" id="PS51352">
    <property type="entry name" value="THIOREDOXIN_2"/>
    <property type="match status" value="1"/>
</dbReference>
<gene>
    <name evidence="6" type="ORF">RU97_GL000406</name>
</gene>
<comment type="caution">
    <text evidence="6">The sequence shown here is derived from an EMBL/GenBank/DDBJ whole genome shotgun (WGS) entry which is preliminary data.</text>
</comment>
<name>A0A1L8RK84_9ENTE</name>
<keyword evidence="1" id="KW-0575">Peroxidase</keyword>
<feature type="domain" description="Thioredoxin" evidence="5">
    <location>
        <begin position="19"/>
        <end position="164"/>
    </location>
</feature>
<evidence type="ECO:0000256" key="3">
    <source>
        <dbReference type="ARBA" id="ARBA00023157"/>
    </source>
</evidence>
<dbReference type="EMBL" id="JXKH01000001">
    <property type="protein sequence ID" value="OJG20173.1"/>
    <property type="molecule type" value="Genomic_DNA"/>
</dbReference>
<keyword evidence="3" id="KW-1015">Disulfide bond</keyword>
<dbReference type="STRING" id="214095.RU97_GL000406"/>
<dbReference type="SUPFAM" id="SSF52833">
    <property type="entry name" value="Thioredoxin-like"/>
    <property type="match status" value="1"/>
</dbReference>
<evidence type="ECO:0000256" key="1">
    <source>
        <dbReference type="ARBA" id="ARBA00022559"/>
    </source>
</evidence>
<dbReference type="AlphaFoldDB" id="A0A1L8RK84"/>
<dbReference type="InterPro" id="IPR000866">
    <property type="entry name" value="AhpC/TSA"/>
</dbReference>
<evidence type="ECO:0000313" key="7">
    <source>
        <dbReference type="Proteomes" id="UP000181884"/>
    </source>
</evidence>
<dbReference type="Pfam" id="PF00578">
    <property type="entry name" value="AhpC-TSA"/>
    <property type="match status" value="1"/>
</dbReference>
<protein>
    <submittedName>
        <fullName evidence="6">AhpC/TSA family protein</fullName>
    </submittedName>
</protein>
<dbReference type="InterPro" id="IPR013766">
    <property type="entry name" value="Thioredoxin_domain"/>
</dbReference>
<accession>A0A1L8RK84</accession>
<organism evidence="6 7">
    <name type="scientific">Enterococcus canis</name>
    <dbReference type="NCBI Taxonomy" id="214095"/>
    <lineage>
        <taxon>Bacteria</taxon>
        <taxon>Bacillati</taxon>
        <taxon>Bacillota</taxon>
        <taxon>Bacilli</taxon>
        <taxon>Lactobacillales</taxon>
        <taxon>Enterococcaceae</taxon>
        <taxon>Enterococcus</taxon>
    </lineage>
</organism>
<dbReference type="InterPro" id="IPR002065">
    <property type="entry name" value="TPX"/>
</dbReference>
<evidence type="ECO:0000313" key="6">
    <source>
        <dbReference type="EMBL" id="OJG20173.1"/>
    </source>
</evidence>
<keyword evidence="1" id="KW-0560">Oxidoreductase</keyword>
<dbReference type="Proteomes" id="UP000181884">
    <property type="component" value="Unassembled WGS sequence"/>
</dbReference>
<keyword evidence="2" id="KW-0049">Antioxidant</keyword>
<dbReference type="PANTHER" id="PTHR43110:SF1">
    <property type="entry name" value="THIOL PEROXIDASE"/>
    <property type="match status" value="1"/>
</dbReference>
<keyword evidence="4" id="KW-0676">Redox-active center</keyword>
<dbReference type="InterPro" id="IPR036249">
    <property type="entry name" value="Thioredoxin-like_sf"/>
</dbReference>
<sequence length="164" mass="18453">MFVNITKKGQTVALVGEPPKVGEKSPDFQLLNLKKQVIQLSDLLGKPILISVVPDIDTRVCSIQTKRFNQLAGELATVQFLTISNNTREEQEHWCAAEGVDMQMLHDPENHFGESYRILIPELNRYARAIFVLDQTGKIVYEEIVPEMSQEPDYQQALAVASAL</sequence>
<dbReference type="GO" id="GO:0008379">
    <property type="term" value="F:thioredoxin peroxidase activity"/>
    <property type="evidence" value="ECO:0007669"/>
    <property type="project" value="InterPro"/>
</dbReference>
<dbReference type="NCBIfam" id="NF001808">
    <property type="entry name" value="PRK00522.1"/>
    <property type="match status" value="1"/>
</dbReference>
<dbReference type="RefSeq" id="WP_174519965.1">
    <property type="nucleotide sequence ID" value="NZ_JXKH01000001.1"/>
</dbReference>
<dbReference type="Gene3D" id="3.40.30.10">
    <property type="entry name" value="Glutaredoxin"/>
    <property type="match status" value="1"/>
</dbReference>